<protein>
    <submittedName>
        <fullName evidence="2">Uncharacterized protein</fullName>
    </submittedName>
</protein>
<gene>
    <name evidence="2" type="ORF">SAMN05216605_1244</name>
</gene>
<evidence type="ECO:0000313" key="3">
    <source>
        <dbReference type="Proteomes" id="UP000182894"/>
    </source>
</evidence>
<dbReference type="EMBL" id="FNCO01000024">
    <property type="protein sequence ID" value="SDJ23353.1"/>
    <property type="molecule type" value="Genomic_DNA"/>
</dbReference>
<accession>A0A1G8S2C9</accession>
<reference evidence="3" key="1">
    <citation type="submission" date="2016-10" db="EMBL/GenBank/DDBJ databases">
        <authorList>
            <person name="Varghese N."/>
            <person name="Submissions S."/>
        </authorList>
    </citation>
    <scope>NUCLEOTIDE SEQUENCE [LARGE SCALE GENOMIC DNA]</scope>
    <source>
        <strain evidence="3">ATCC 700689</strain>
    </source>
</reference>
<dbReference type="Proteomes" id="UP000182894">
    <property type="component" value="Unassembled WGS sequence"/>
</dbReference>
<evidence type="ECO:0000313" key="2">
    <source>
        <dbReference type="EMBL" id="SDJ23353.1"/>
    </source>
</evidence>
<name>A0A1G8S2C9_9PSED</name>
<sequence>MPAIALFQSPDLKLTLRNRGQARSYKSRVLPIKKPQPFNRLRFFISSADQCENSELPTLPAIFSGLIRNRASAGNNHNAPNMFHNSMNVSIRPMSA</sequence>
<feature type="compositionally biased region" description="Polar residues" evidence="1">
    <location>
        <begin position="74"/>
        <end position="89"/>
    </location>
</feature>
<organism evidence="2 3">
    <name type="scientific">Pseudomonas abietaniphila</name>
    <dbReference type="NCBI Taxonomy" id="89065"/>
    <lineage>
        <taxon>Bacteria</taxon>
        <taxon>Pseudomonadati</taxon>
        <taxon>Pseudomonadota</taxon>
        <taxon>Gammaproteobacteria</taxon>
        <taxon>Pseudomonadales</taxon>
        <taxon>Pseudomonadaceae</taxon>
        <taxon>Pseudomonas</taxon>
    </lineage>
</organism>
<dbReference type="AlphaFoldDB" id="A0A1G8S2C9"/>
<feature type="region of interest" description="Disordered" evidence="1">
    <location>
        <begin position="74"/>
        <end position="96"/>
    </location>
</feature>
<dbReference type="STRING" id="89065.SAMN05216605_1244"/>
<evidence type="ECO:0000256" key="1">
    <source>
        <dbReference type="SAM" id="MobiDB-lite"/>
    </source>
</evidence>
<proteinExistence type="predicted"/>
<keyword evidence="3" id="KW-1185">Reference proteome</keyword>